<dbReference type="Proteomes" id="UP000008718">
    <property type="component" value="Chromosome"/>
</dbReference>
<proteinExistence type="predicted"/>
<evidence type="ECO:0008006" key="4">
    <source>
        <dbReference type="Google" id="ProtNLM"/>
    </source>
</evidence>
<organism evidence="2 3">
    <name type="scientific">Paludibacter propionicigenes (strain DSM 17365 / JCM 13257 / WB4)</name>
    <dbReference type="NCBI Taxonomy" id="694427"/>
    <lineage>
        <taxon>Bacteria</taxon>
        <taxon>Pseudomonadati</taxon>
        <taxon>Bacteroidota</taxon>
        <taxon>Bacteroidia</taxon>
        <taxon>Bacteroidales</taxon>
        <taxon>Paludibacteraceae</taxon>
        <taxon>Paludibacter</taxon>
    </lineage>
</organism>
<keyword evidence="1" id="KW-1133">Transmembrane helix</keyword>
<dbReference type="eggNOG" id="ENOG50335HG">
    <property type="taxonomic scope" value="Bacteria"/>
</dbReference>
<feature type="transmembrane region" description="Helical" evidence="1">
    <location>
        <begin position="100"/>
        <end position="120"/>
    </location>
</feature>
<accession>E4T442</accession>
<dbReference type="OrthoDB" id="1377395at2"/>
<sequence length="126" mass="14096">MKSKILNALLVFSSLFGYLEWGQDKKMFLFQIEAELFSKIPHDPLAILHPFILFPLIGQILLIITLIKKNPSKLLTYIGIAGIGILMALLLLIGCLGKNLMIASSVIPFLAISFLAIMHYRKIKIS</sequence>
<reference key="1">
    <citation type="submission" date="2010-11" db="EMBL/GenBank/DDBJ databases">
        <title>The complete genome of Paludibacter propionicigenes DSM 17365.</title>
        <authorList>
            <consortium name="US DOE Joint Genome Institute (JGI-PGF)"/>
            <person name="Lucas S."/>
            <person name="Copeland A."/>
            <person name="Lapidus A."/>
            <person name="Bruce D."/>
            <person name="Goodwin L."/>
            <person name="Pitluck S."/>
            <person name="Kyrpides N."/>
            <person name="Mavromatis K."/>
            <person name="Ivanova N."/>
            <person name="Munk A.C."/>
            <person name="Brettin T."/>
            <person name="Detter J.C."/>
            <person name="Han C."/>
            <person name="Tapia R."/>
            <person name="Land M."/>
            <person name="Hauser L."/>
            <person name="Markowitz V."/>
            <person name="Cheng J.-F."/>
            <person name="Hugenholtz P."/>
            <person name="Woyke T."/>
            <person name="Wu D."/>
            <person name="Gronow S."/>
            <person name="Wellnitz S."/>
            <person name="Brambilla E."/>
            <person name="Klenk H.-P."/>
            <person name="Eisen J.A."/>
        </authorList>
    </citation>
    <scope>NUCLEOTIDE SEQUENCE</scope>
    <source>
        <strain>WB4</strain>
    </source>
</reference>
<feature type="transmembrane region" description="Helical" evidence="1">
    <location>
        <begin position="46"/>
        <end position="67"/>
    </location>
</feature>
<evidence type="ECO:0000313" key="3">
    <source>
        <dbReference type="Proteomes" id="UP000008718"/>
    </source>
</evidence>
<protein>
    <recommendedName>
        <fullName evidence="4">DoxX family protein</fullName>
    </recommendedName>
</protein>
<keyword evidence="1" id="KW-0812">Transmembrane</keyword>
<dbReference type="HOGENOM" id="CLU_1979369_0_0_10"/>
<dbReference type="EMBL" id="CP002345">
    <property type="protein sequence ID" value="ADQ79486.1"/>
    <property type="molecule type" value="Genomic_DNA"/>
</dbReference>
<keyword evidence="1" id="KW-0472">Membrane</keyword>
<gene>
    <name evidence="2" type="ordered locus">Palpr_1340</name>
</gene>
<dbReference type="STRING" id="694427.Palpr_1340"/>
<keyword evidence="3" id="KW-1185">Reference proteome</keyword>
<dbReference type="KEGG" id="ppn:Palpr_1340"/>
<dbReference type="RefSeq" id="WP_013444855.1">
    <property type="nucleotide sequence ID" value="NC_014734.1"/>
</dbReference>
<dbReference type="AlphaFoldDB" id="E4T442"/>
<reference evidence="2 3" key="2">
    <citation type="journal article" date="2011" name="Stand. Genomic Sci.">
        <title>Complete genome sequence of Paludibacter propionicigenes type strain (WB4).</title>
        <authorList>
            <person name="Gronow S."/>
            <person name="Munk C."/>
            <person name="Lapidus A."/>
            <person name="Nolan M."/>
            <person name="Lucas S."/>
            <person name="Hammon N."/>
            <person name="Deshpande S."/>
            <person name="Cheng J.F."/>
            <person name="Tapia R."/>
            <person name="Han C."/>
            <person name="Goodwin L."/>
            <person name="Pitluck S."/>
            <person name="Liolios K."/>
            <person name="Ivanova N."/>
            <person name="Mavromatis K."/>
            <person name="Mikhailova N."/>
            <person name="Pati A."/>
            <person name="Chen A."/>
            <person name="Palaniappan K."/>
            <person name="Land M."/>
            <person name="Hauser L."/>
            <person name="Chang Y.J."/>
            <person name="Jeffries C.D."/>
            <person name="Brambilla E."/>
            <person name="Rohde M."/>
            <person name="Goker M."/>
            <person name="Detter J.C."/>
            <person name="Woyke T."/>
            <person name="Bristow J."/>
            <person name="Eisen J.A."/>
            <person name="Markowitz V."/>
            <person name="Hugenholtz P."/>
            <person name="Kyrpides N.C."/>
            <person name="Klenk H.P."/>
        </authorList>
    </citation>
    <scope>NUCLEOTIDE SEQUENCE [LARGE SCALE GENOMIC DNA]</scope>
    <source>
        <strain evidence="3">DSM 17365 / JCM 13257 / WB4</strain>
    </source>
</reference>
<evidence type="ECO:0000256" key="1">
    <source>
        <dbReference type="SAM" id="Phobius"/>
    </source>
</evidence>
<name>E4T442_PALPW</name>
<evidence type="ECO:0000313" key="2">
    <source>
        <dbReference type="EMBL" id="ADQ79486.1"/>
    </source>
</evidence>
<feature type="transmembrane region" description="Helical" evidence="1">
    <location>
        <begin position="74"/>
        <end position="94"/>
    </location>
</feature>